<dbReference type="EMBL" id="SBHS01000018">
    <property type="protein sequence ID" value="TWU73382.1"/>
    <property type="molecule type" value="Genomic_DNA"/>
</dbReference>
<evidence type="ECO:0000259" key="13">
    <source>
        <dbReference type="PROSITE" id="PS50157"/>
    </source>
</evidence>
<feature type="region of interest" description="Disordered" evidence="11">
    <location>
        <begin position="157"/>
        <end position="218"/>
    </location>
</feature>
<evidence type="ECO:0000256" key="6">
    <source>
        <dbReference type="ARBA" id="ARBA00023139"/>
    </source>
</evidence>
<dbReference type="AlphaFoldDB" id="A0A5C6G6H3"/>
<keyword evidence="2 14" id="KW-0808">Transferase</keyword>
<keyword evidence="5 12" id="KW-0472">Membrane</keyword>
<evidence type="ECO:0000256" key="4">
    <source>
        <dbReference type="ARBA" id="ARBA00022989"/>
    </source>
</evidence>
<dbReference type="GO" id="GO:0008270">
    <property type="term" value="F:zinc ion binding"/>
    <property type="evidence" value="ECO:0007669"/>
    <property type="project" value="UniProtKB-KW"/>
</dbReference>
<dbReference type="InterPro" id="IPR036236">
    <property type="entry name" value="Znf_C2H2_sf"/>
</dbReference>
<feature type="compositionally biased region" description="Polar residues" evidence="11">
    <location>
        <begin position="389"/>
        <end position="406"/>
    </location>
</feature>
<keyword evidence="8" id="KW-0012">Acyltransferase</keyword>
<feature type="transmembrane region" description="Helical" evidence="12">
    <location>
        <begin position="470"/>
        <end position="488"/>
    </location>
</feature>
<feature type="compositionally biased region" description="Polar residues" evidence="11">
    <location>
        <begin position="197"/>
        <end position="218"/>
    </location>
</feature>
<comment type="caution">
    <text evidence="14">The sequence shown here is derived from an EMBL/GenBank/DDBJ whole genome shotgun (WGS) entry which is preliminary data.</text>
</comment>
<organism evidence="14 15">
    <name type="scientific">Metarhizium rileyi (strain RCEF 4871)</name>
    <name type="common">Nomuraea rileyi</name>
    <dbReference type="NCBI Taxonomy" id="1649241"/>
    <lineage>
        <taxon>Eukaryota</taxon>
        <taxon>Fungi</taxon>
        <taxon>Dikarya</taxon>
        <taxon>Ascomycota</taxon>
        <taxon>Pezizomycotina</taxon>
        <taxon>Sordariomycetes</taxon>
        <taxon>Hypocreomycetidae</taxon>
        <taxon>Hypocreales</taxon>
        <taxon>Clavicipitaceae</taxon>
        <taxon>Metarhizium</taxon>
    </lineage>
</organism>
<evidence type="ECO:0000256" key="5">
    <source>
        <dbReference type="ARBA" id="ARBA00023136"/>
    </source>
</evidence>
<keyword evidence="10" id="KW-0862">Zinc</keyword>
<dbReference type="Proteomes" id="UP000317257">
    <property type="component" value="Unassembled WGS sequence"/>
</dbReference>
<dbReference type="Gene3D" id="3.30.160.60">
    <property type="entry name" value="Classic Zinc Finger"/>
    <property type="match status" value="2"/>
</dbReference>
<dbReference type="InterPro" id="IPR001594">
    <property type="entry name" value="Palmitoyltrfase_DHHC"/>
</dbReference>
<feature type="transmembrane region" description="Helical" evidence="12">
    <location>
        <begin position="436"/>
        <end position="458"/>
    </location>
</feature>
<dbReference type="PANTHER" id="PTHR12246">
    <property type="entry name" value="PALMITOYLTRANSFERASE ZDHHC16"/>
    <property type="match status" value="1"/>
</dbReference>
<dbReference type="InterPro" id="IPR013087">
    <property type="entry name" value="Znf_C2H2_type"/>
</dbReference>
<dbReference type="SMART" id="SM00355">
    <property type="entry name" value="ZnF_C2H2"/>
    <property type="match status" value="4"/>
</dbReference>
<feature type="region of interest" description="Disordered" evidence="11">
    <location>
        <begin position="697"/>
        <end position="726"/>
    </location>
</feature>
<comment type="subcellular location">
    <subcellularLocation>
        <location evidence="1">Membrane</location>
        <topology evidence="1">Multi-pass membrane protein</topology>
    </subcellularLocation>
</comment>
<keyword evidence="6" id="KW-0564">Palmitate</keyword>
<evidence type="ECO:0000313" key="14">
    <source>
        <dbReference type="EMBL" id="TWU73382.1"/>
    </source>
</evidence>
<keyword evidence="10" id="KW-0479">Metal-binding</keyword>
<evidence type="ECO:0000313" key="15">
    <source>
        <dbReference type="Proteomes" id="UP000317257"/>
    </source>
</evidence>
<feature type="compositionally biased region" description="Basic and acidic residues" evidence="11">
    <location>
        <begin position="178"/>
        <end position="190"/>
    </location>
</feature>
<feature type="domain" description="C2H2-type" evidence="13">
    <location>
        <begin position="251"/>
        <end position="277"/>
    </location>
</feature>
<accession>A0A5C6G6H3</accession>
<protein>
    <submittedName>
        <fullName evidence="14">Palmitoyltransferase for Vac8p</fullName>
    </submittedName>
</protein>
<evidence type="ECO:0000256" key="2">
    <source>
        <dbReference type="ARBA" id="ARBA00022679"/>
    </source>
</evidence>
<feature type="region of interest" description="Disordered" evidence="11">
    <location>
        <begin position="860"/>
        <end position="936"/>
    </location>
</feature>
<name>A0A5C6G6H3_METRR</name>
<keyword evidence="3 12" id="KW-0812">Transmembrane</keyword>
<keyword evidence="10" id="KW-0863">Zinc-finger</keyword>
<feature type="compositionally biased region" description="Acidic residues" evidence="11">
    <location>
        <begin position="866"/>
        <end position="886"/>
    </location>
</feature>
<evidence type="ECO:0000256" key="9">
    <source>
        <dbReference type="ARBA" id="ARBA00048048"/>
    </source>
</evidence>
<feature type="compositionally biased region" description="Low complexity" evidence="11">
    <location>
        <begin position="891"/>
        <end position="901"/>
    </location>
</feature>
<feature type="transmembrane region" description="Helical" evidence="12">
    <location>
        <begin position="581"/>
        <end position="605"/>
    </location>
</feature>
<reference evidence="15" key="1">
    <citation type="submission" date="2018-12" db="EMBL/GenBank/DDBJ databases">
        <title>The complete genome of Metarhizium rileyi, a key fungal pathogen of Lepidoptera.</title>
        <authorList>
            <person name="Binneck E."/>
            <person name="Lastra C.C.L."/>
            <person name="Sosa-Gomez D.R."/>
        </authorList>
    </citation>
    <scope>NUCLEOTIDE SEQUENCE [LARGE SCALE GENOMIC DNA]</scope>
    <source>
        <strain evidence="15">Cep018-CH2</strain>
    </source>
</reference>
<evidence type="ECO:0000256" key="1">
    <source>
        <dbReference type="ARBA" id="ARBA00004141"/>
    </source>
</evidence>
<dbReference type="InterPro" id="IPR039859">
    <property type="entry name" value="PFA4/ZDH16/20/ERF2-like"/>
</dbReference>
<evidence type="ECO:0000256" key="11">
    <source>
        <dbReference type="SAM" id="MobiDB-lite"/>
    </source>
</evidence>
<dbReference type="GO" id="GO:0019706">
    <property type="term" value="F:protein-cysteine S-palmitoyltransferase activity"/>
    <property type="evidence" value="ECO:0007669"/>
    <property type="project" value="UniProtKB-EC"/>
</dbReference>
<gene>
    <name evidence="14" type="primary">PFA3</name>
    <name evidence="14" type="ORF">ED733_002420</name>
</gene>
<dbReference type="Pfam" id="PF01529">
    <property type="entry name" value="DHHC"/>
    <property type="match status" value="1"/>
</dbReference>
<dbReference type="PROSITE" id="PS50157">
    <property type="entry name" value="ZINC_FINGER_C2H2_2"/>
    <property type="match status" value="2"/>
</dbReference>
<feature type="domain" description="C2H2-type" evidence="13">
    <location>
        <begin position="41"/>
        <end position="69"/>
    </location>
</feature>
<evidence type="ECO:0000256" key="7">
    <source>
        <dbReference type="ARBA" id="ARBA00023288"/>
    </source>
</evidence>
<comment type="catalytic activity">
    <reaction evidence="9">
        <text>L-cysteinyl-[protein] + hexadecanoyl-CoA = S-hexadecanoyl-L-cysteinyl-[protein] + CoA</text>
        <dbReference type="Rhea" id="RHEA:36683"/>
        <dbReference type="Rhea" id="RHEA-COMP:10131"/>
        <dbReference type="Rhea" id="RHEA-COMP:11032"/>
        <dbReference type="ChEBI" id="CHEBI:29950"/>
        <dbReference type="ChEBI" id="CHEBI:57287"/>
        <dbReference type="ChEBI" id="CHEBI:57379"/>
        <dbReference type="ChEBI" id="CHEBI:74151"/>
        <dbReference type="EC" id="2.3.1.225"/>
    </reaction>
</comment>
<dbReference type="PROSITE" id="PS00028">
    <property type="entry name" value="ZINC_FINGER_C2H2_1"/>
    <property type="match status" value="2"/>
</dbReference>
<dbReference type="Pfam" id="PF00096">
    <property type="entry name" value="zf-C2H2"/>
    <property type="match status" value="2"/>
</dbReference>
<evidence type="ECO:0000256" key="8">
    <source>
        <dbReference type="ARBA" id="ARBA00023315"/>
    </source>
</evidence>
<feature type="transmembrane region" description="Helical" evidence="12">
    <location>
        <begin position="617"/>
        <end position="640"/>
    </location>
</feature>
<dbReference type="SUPFAM" id="SSF57667">
    <property type="entry name" value="beta-beta-alpha zinc fingers"/>
    <property type="match status" value="1"/>
</dbReference>
<keyword evidence="4 12" id="KW-1133">Transmembrane helix</keyword>
<dbReference type="GO" id="GO:0016020">
    <property type="term" value="C:membrane"/>
    <property type="evidence" value="ECO:0007669"/>
    <property type="project" value="UniProtKB-SubCell"/>
</dbReference>
<feature type="compositionally biased region" description="Basic and acidic residues" evidence="11">
    <location>
        <begin position="353"/>
        <end position="368"/>
    </location>
</feature>
<feature type="region of interest" description="Disordered" evidence="11">
    <location>
        <begin position="353"/>
        <end position="426"/>
    </location>
</feature>
<dbReference type="PROSITE" id="PS50216">
    <property type="entry name" value="DHHC"/>
    <property type="match status" value="1"/>
</dbReference>
<feature type="compositionally biased region" description="Basic and acidic residues" evidence="11">
    <location>
        <begin position="701"/>
        <end position="710"/>
    </location>
</feature>
<evidence type="ECO:0000256" key="10">
    <source>
        <dbReference type="PROSITE-ProRule" id="PRU00042"/>
    </source>
</evidence>
<sequence length="936" mass="104629">MSVVREDGRWYCKPCSRVFPNWEAILKHKQYMRRTGSETHIHCKFCGQDFETRAAENSHIIQNHPQEQKLDCPGCGRGPFPRLASLVSHIEKGDCNRIDAFLLDEMRGEKLKFPTQIERLTKEPVKNNFAGYVSPKHGATGPRHAWREARDPGFGLTAADFPRLSGRTRGATATSSKSDGDEKYQGEEKTAWGSEGNLLSKSTAAQQATKNKVNSATARSTRMVVESMDPHDPDNPAFNAGRYYSDILEQYICPRVRCGKCFKSQVQLVSHLRSPAHGNITYRCPYCQRSFKTLTSITSHVESSTQNCRMRDTDGYEAYLDQLMAGIVEVEEKRNEDGTLQYKTAEKARVTFRGAKKDTTKDHGEVHWGKGGLKLQGHPLTASPHHGNQYASTDNSSKRSPITSATLDDDELDGEPSTNTQGTTMPRRWARTIERACCAIATYIPLTFVYGLTTWAIWVVVEIGSMPPKGSWLGTMSSAVGVVLYLLLNWCYTTAVFTDPGSTTNSEGYGLLPTRAQKQPPATTASLTVKSNGEMRFCKKCQARKPDRAHHCSTCHRCVLKMDHHCPWLATCLGLRNYKAFLLFLVYTTMLCLYAFAVSGTWVWAEVIEEEVQQLDAMLPVNFIVLSILSGIIGLVVGIFTGWHVMLALKGQTTIECLEKTRYLSPLKQPYRAAHNPALLLPQSALQFVDFHTNALPGITRPEEGEERRPSNGHGPRPAQLSYEEHERLQSRRRYEEYLDEQDSARLPSAFDLGWRRNLRHLLGPQPWLWALPICNTTGDGWSWEASPKWLDARDRIQREREEQRAREVGAGWGIDDTVYPSSPSAPLQLQPSKADRVLGRAPDLYADGSQGMRMHRLSTHGKSLDDDDDDDDDLDLFDTDVEENTPDPAPAHAHVNVNNAQSWTRGGASGVLRNPALESCPRGASLAADDDDGVD</sequence>
<keyword evidence="7" id="KW-0449">Lipoprotein</keyword>
<proteinExistence type="predicted"/>
<evidence type="ECO:0000256" key="12">
    <source>
        <dbReference type="SAM" id="Phobius"/>
    </source>
</evidence>
<evidence type="ECO:0000256" key="3">
    <source>
        <dbReference type="ARBA" id="ARBA00022692"/>
    </source>
</evidence>